<dbReference type="InterPro" id="IPR036249">
    <property type="entry name" value="Thioredoxin-like_sf"/>
</dbReference>
<evidence type="ECO:0000313" key="5">
    <source>
        <dbReference type="EMBL" id="CDI98127.1"/>
    </source>
</evidence>
<evidence type="ECO:0000313" key="6">
    <source>
        <dbReference type="Proteomes" id="UP000017246"/>
    </source>
</evidence>
<dbReference type="GO" id="GO:0051536">
    <property type="term" value="F:iron-sulfur cluster binding"/>
    <property type="evidence" value="ECO:0007669"/>
    <property type="project" value="UniProtKB-KW"/>
</dbReference>
<dbReference type="OMA" id="NGPRCGF"/>
<dbReference type="Pfam" id="PF00462">
    <property type="entry name" value="Glutaredoxin"/>
    <property type="match status" value="1"/>
</dbReference>
<dbReference type="InterPro" id="IPR002109">
    <property type="entry name" value="Glutaredoxin"/>
</dbReference>
<gene>
    <name evidence="5" type="ORF">EmuJ_000195300</name>
</gene>
<dbReference type="eggNOG" id="KOG0911">
    <property type="taxonomic scope" value="Eukaryota"/>
</dbReference>
<dbReference type="GO" id="GO:0005829">
    <property type="term" value="C:cytosol"/>
    <property type="evidence" value="ECO:0007669"/>
    <property type="project" value="TreeGrafter"/>
</dbReference>
<dbReference type="InterPro" id="IPR033658">
    <property type="entry name" value="GRX_PICOT-like"/>
</dbReference>
<accession>A0A087W0D3</accession>
<evidence type="ECO:0000256" key="3">
    <source>
        <dbReference type="ARBA" id="ARBA00023014"/>
    </source>
</evidence>
<name>A0A087W0D3_ECHMU</name>
<dbReference type="PANTHER" id="PTHR10293:SF73">
    <property type="entry name" value="GLUTAREDOXIN-3"/>
    <property type="match status" value="1"/>
</dbReference>
<evidence type="ECO:0000256" key="2">
    <source>
        <dbReference type="ARBA" id="ARBA00023004"/>
    </source>
</evidence>
<dbReference type="Pfam" id="PF00085">
    <property type="entry name" value="Thioredoxin"/>
    <property type="match status" value="1"/>
</dbReference>
<keyword evidence="3" id="KW-0411">Iron-sulfur</keyword>
<reference evidence="5" key="2">
    <citation type="submission" date="2015-11" db="EMBL/GenBank/DDBJ databases">
        <authorList>
            <person name="Zhang Y."/>
            <person name="Guo Z."/>
        </authorList>
    </citation>
    <scope>NUCLEOTIDE SEQUENCE</scope>
</reference>
<dbReference type="Gene3D" id="3.40.30.10">
    <property type="entry name" value="Glutaredoxin"/>
    <property type="match status" value="2"/>
</dbReference>
<evidence type="ECO:0000259" key="4">
    <source>
        <dbReference type="PROSITE" id="PS51352"/>
    </source>
</evidence>
<dbReference type="InterPro" id="IPR004480">
    <property type="entry name" value="Monothiol_GRX-rel"/>
</dbReference>
<dbReference type="SUPFAM" id="SSF52833">
    <property type="entry name" value="Thioredoxin-like"/>
    <property type="match status" value="2"/>
</dbReference>
<dbReference type="PROSITE" id="PS51354">
    <property type="entry name" value="GLUTAREDOXIN_2"/>
    <property type="match status" value="1"/>
</dbReference>
<keyword evidence="6" id="KW-1185">Reference proteome</keyword>
<reference evidence="5" key="1">
    <citation type="journal article" date="2013" name="Nature">
        <title>The genomes of four tapeworm species reveal adaptations to parasitism.</title>
        <authorList>
            <person name="Tsai I.J."/>
            <person name="Zarowiecki M."/>
            <person name="Holroyd N."/>
            <person name="Garciarrubio A."/>
            <person name="Sanchez-Flores A."/>
            <person name="Brooks K.L."/>
            <person name="Tracey A."/>
            <person name="Bobes R.J."/>
            <person name="Fragoso G."/>
            <person name="Sciutto E."/>
            <person name="Aslett M."/>
            <person name="Beasley H."/>
            <person name="Bennett H.M."/>
            <person name="Cai J."/>
            <person name="Camicia F."/>
            <person name="Clark R."/>
            <person name="Cucher M."/>
            <person name="De Silva N."/>
            <person name="Day T.A."/>
            <person name="Deplazes P."/>
            <person name="Estrada K."/>
            <person name="Fernandez C."/>
            <person name="Holland P.W."/>
            <person name="Hou J."/>
            <person name="Hu S."/>
            <person name="Huckvale T."/>
            <person name="Hung S.S."/>
            <person name="Kamenetzky L."/>
            <person name="Keane J.A."/>
            <person name="Kiss F."/>
            <person name="Koziol U."/>
            <person name="Lambert O."/>
            <person name="Liu K."/>
            <person name="Luo X."/>
            <person name="Luo Y."/>
            <person name="Macchiaroli N."/>
            <person name="Nichol S."/>
            <person name="Paps J."/>
            <person name="Parkinson J."/>
            <person name="Pouchkina-Stantcheva N."/>
            <person name="Riddiford N."/>
            <person name="Rosenzvit M."/>
            <person name="Salinas G."/>
            <person name="Wasmuth J.D."/>
            <person name="Zamanian M."/>
            <person name="Zheng Y."/>
            <person name="Cai X."/>
            <person name="Soberon X."/>
            <person name="Olson P.D."/>
            <person name="Laclette J.P."/>
            <person name="Brehm K."/>
            <person name="Berriman M."/>
            <person name="Garciarrubio A."/>
            <person name="Bobes R.J."/>
            <person name="Fragoso G."/>
            <person name="Sanchez-Flores A."/>
            <person name="Estrada K."/>
            <person name="Cevallos M.A."/>
            <person name="Morett E."/>
            <person name="Gonzalez V."/>
            <person name="Portillo T."/>
            <person name="Ochoa-Leyva A."/>
            <person name="Jose M.V."/>
            <person name="Sciutto E."/>
            <person name="Landa A."/>
            <person name="Jimenez L."/>
            <person name="Valdes V."/>
            <person name="Carrero J.C."/>
            <person name="Larralde C."/>
            <person name="Morales-Montor J."/>
            <person name="Limon-Lason J."/>
            <person name="Soberon X."/>
            <person name="Laclette J.P."/>
        </authorList>
    </citation>
    <scope>NUCLEOTIDE SEQUENCE [LARGE SCALE GENOMIC DNA]</scope>
</reference>
<dbReference type="AlphaFoldDB" id="A0A087W0D3"/>
<dbReference type="GO" id="GO:0006879">
    <property type="term" value="P:intracellular iron ion homeostasis"/>
    <property type="evidence" value="ECO:0007669"/>
    <property type="project" value="TreeGrafter"/>
</dbReference>
<keyword evidence="1" id="KW-0479">Metal-binding</keyword>
<dbReference type="EMBL" id="LN902844">
    <property type="protein sequence ID" value="CDI98127.1"/>
    <property type="molecule type" value="Genomic_DNA"/>
</dbReference>
<protein>
    <submittedName>
        <fullName evidence="5">Glutaredoxin 3</fullName>
    </submittedName>
</protein>
<dbReference type="GO" id="GO:0005634">
    <property type="term" value="C:nucleus"/>
    <property type="evidence" value="ECO:0007669"/>
    <property type="project" value="TreeGrafter"/>
</dbReference>
<feature type="domain" description="Thioredoxin" evidence="4">
    <location>
        <begin position="1"/>
        <end position="108"/>
    </location>
</feature>
<dbReference type="STRING" id="6211.A0A087W0D3"/>
<dbReference type="GO" id="GO:0046872">
    <property type="term" value="F:metal ion binding"/>
    <property type="evidence" value="ECO:0007669"/>
    <property type="project" value="UniProtKB-KW"/>
</dbReference>
<keyword evidence="2" id="KW-0408">Iron</keyword>
<proteinExistence type="predicted"/>
<dbReference type="PANTHER" id="PTHR10293">
    <property type="entry name" value="GLUTAREDOXIN FAMILY MEMBER"/>
    <property type="match status" value="1"/>
</dbReference>
<dbReference type="FunFam" id="3.40.30.10:FF:000012">
    <property type="entry name" value="Monothiol glutaredoxin"/>
    <property type="match status" value="1"/>
</dbReference>
<dbReference type="OrthoDB" id="415696at2759"/>
<dbReference type="Proteomes" id="UP000017246">
    <property type="component" value="Unassembled WGS sequence"/>
</dbReference>
<dbReference type="InterPro" id="IPR013766">
    <property type="entry name" value="Thioredoxin_domain"/>
</dbReference>
<sequence>MPLSHLKSEEEVDSFLKDCKQLTLLYLFAPWAAECQQITEVFQTLAEDCENRSVRFGMVNAEEVQDFCRKNEVSSVPVVLFFKDGESVARVQGAKAADLTKTVASLRDKHDDQESLNARLKALINKAPIMLFMKGTPEEARCGFSRRMLEILHKHNVKFDSFNVLSDETVREGLKIYSDWPTYPQLYANGELIGGVDIVTQLAESNGLLSALGLQ</sequence>
<dbReference type="PROSITE" id="PS51352">
    <property type="entry name" value="THIOREDOXIN_2"/>
    <property type="match status" value="1"/>
</dbReference>
<evidence type="ECO:0000256" key="1">
    <source>
        <dbReference type="ARBA" id="ARBA00022723"/>
    </source>
</evidence>
<organism evidence="5 6">
    <name type="scientific">Echinococcus multilocularis</name>
    <name type="common">Fox tapeworm</name>
    <dbReference type="NCBI Taxonomy" id="6211"/>
    <lineage>
        <taxon>Eukaryota</taxon>
        <taxon>Metazoa</taxon>
        <taxon>Spiralia</taxon>
        <taxon>Lophotrochozoa</taxon>
        <taxon>Platyhelminthes</taxon>
        <taxon>Cestoda</taxon>
        <taxon>Eucestoda</taxon>
        <taxon>Cyclophyllidea</taxon>
        <taxon>Taeniidae</taxon>
        <taxon>Echinococcus</taxon>
    </lineage>
</organism>
<dbReference type="CDD" id="cd03028">
    <property type="entry name" value="GRX_PICOT_like"/>
    <property type="match status" value="1"/>
</dbReference>